<evidence type="ECO:0008006" key="3">
    <source>
        <dbReference type="Google" id="ProtNLM"/>
    </source>
</evidence>
<reference evidence="1" key="1">
    <citation type="submission" date="2017-08" db="EMBL/GenBank/DDBJ databases">
        <authorList>
            <person name="Polle J.E."/>
            <person name="Barry K."/>
            <person name="Cushman J."/>
            <person name="Schmutz J."/>
            <person name="Tran D."/>
            <person name="Hathwaick L.T."/>
            <person name="Yim W.C."/>
            <person name="Jenkins J."/>
            <person name="Mckie-Krisberg Z.M."/>
            <person name="Prochnik S."/>
            <person name="Lindquist E."/>
            <person name="Dockter R.B."/>
            <person name="Adam C."/>
            <person name="Molina H."/>
            <person name="Bunkerborg J."/>
            <person name="Jin E."/>
            <person name="Buchheim M."/>
            <person name="Magnuson J."/>
        </authorList>
    </citation>
    <scope>NUCLEOTIDE SEQUENCE</scope>
    <source>
        <strain evidence="1">CCAP 19/18</strain>
    </source>
</reference>
<evidence type="ECO:0000313" key="2">
    <source>
        <dbReference type="Proteomes" id="UP000815325"/>
    </source>
</evidence>
<name>A0ABQ7G3G7_DUNSA</name>
<evidence type="ECO:0000313" key="1">
    <source>
        <dbReference type="EMBL" id="KAF5829140.1"/>
    </source>
</evidence>
<keyword evidence="2" id="KW-1185">Reference proteome</keyword>
<comment type="caution">
    <text evidence="1">The sequence shown here is derived from an EMBL/GenBank/DDBJ whole genome shotgun (WGS) entry which is preliminary data.</text>
</comment>
<sequence>MIYSFVSCRIAMHVYYKGIVQVSGLTSPTKDMQEEQHSELCQSHVSQILCSQEHHDADGFLTAWTTGGTHPRGTFPTEFPTRALRTLPPRKKGTAALITFQRHRTGARGTYFLVLRQWSEHDACLSRQLKHLRAFLKVFYLIIWPSGSQEDNLNFNPRPPANSLVNKFQSPEIIILATLCKSAPTFVRPVSPLTWMSFRMWAMRHKCCHCFYQLFAADSGLSALQLEPMIPRFRCT</sequence>
<gene>
    <name evidence="1" type="ORF">DUNSADRAFT_16511</name>
</gene>
<dbReference type="EMBL" id="MU070199">
    <property type="protein sequence ID" value="KAF5829140.1"/>
    <property type="molecule type" value="Genomic_DNA"/>
</dbReference>
<protein>
    <recommendedName>
        <fullName evidence="3">Encoded protein</fullName>
    </recommendedName>
</protein>
<proteinExistence type="predicted"/>
<accession>A0ABQ7G3G7</accession>
<dbReference type="Proteomes" id="UP000815325">
    <property type="component" value="Unassembled WGS sequence"/>
</dbReference>
<organism evidence="1 2">
    <name type="scientific">Dunaliella salina</name>
    <name type="common">Green alga</name>
    <name type="synonym">Protococcus salinus</name>
    <dbReference type="NCBI Taxonomy" id="3046"/>
    <lineage>
        <taxon>Eukaryota</taxon>
        <taxon>Viridiplantae</taxon>
        <taxon>Chlorophyta</taxon>
        <taxon>core chlorophytes</taxon>
        <taxon>Chlorophyceae</taxon>
        <taxon>CS clade</taxon>
        <taxon>Chlamydomonadales</taxon>
        <taxon>Dunaliellaceae</taxon>
        <taxon>Dunaliella</taxon>
    </lineage>
</organism>